<reference evidence="1 2" key="1">
    <citation type="journal article" date="2006" name="Science">
        <title>The genome of black cottonwood, Populus trichocarpa (Torr. &amp; Gray).</title>
        <authorList>
            <person name="Tuskan G.A."/>
            <person name="Difazio S."/>
            <person name="Jansson S."/>
            <person name="Bohlmann J."/>
            <person name="Grigoriev I."/>
            <person name="Hellsten U."/>
            <person name="Putnam N."/>
            <person name="Ralph S."/>
            <person name="Rombauts S."/>
            <person name="Salamov A."/>
            <person name="Schein J."/>
            <person name="Sterck L."/>
            <person name="Aerts A."/>
            <person name="Bhalerao R.R."/>
            <person name="Bhalerao R.P."/>
            <person name="Blaudez D."/>
            <person name="Boerjan W."/>
            <person name="Brun A."/>
            <person name="Brunner A."/>
            <person name="Busov V."/>
            <person name="Campbell M."/>
            <person name="Carlson J."/>
            <person name="Chalot M."/>
            <person name="Chapman J."/>
            <person name="Chen G.L."/>
            <person name="Cooper D."/>
            <person name="Coutinho P.M."/>
            <person name="Couturier J."/>
            <person name="Covert S."/>
            <person name="Cronk Q."/>
            <person name="Cunningham R."/>
            <person name="Davis J."/>
            <person name="Degroeve S."/>
            <person name="Dejardin A."/>
            <person name="Depamphilis C."/>
            <person name="Detter J."/>
            <person name="Dirks B."/>
            <person name="Dubchak I."/>
            <person name="Duplessis S."/>
            <person name="Ehlting J."/>
            <person name="Ellis B."/>
            <person name="Gendler K."/>
            <person name="Goodstein D."/>
            <person name="Gribskov M."/>
            <person name="Grimwood J."/>
            <person name="Groover A."/>
            <person name="Gunter L."/>
            <person name="Hamberger B."/>
            <person name="Heinze B."/>
            <person name="Helariutta Y."/>
            <person name="Henrissat B."/>
            <person name="Holligan D."/>
            <person name="Holt R."/>
            <person name="Huang W."/>
            <person name="Islam-Faridi N."/>
            <person name="Jones S."/>
            <person name="Jones-Rhoades M."/>
            <person name="Jorgensen R."/>
            <person name="Joshi C."/>
            <person name="Kangasjarvi J."/>
            <person name="Karlsson J."/>
            <person name="Kelleher C."/>
            <person name="Kirkpatrick R."/>
            <person name="Kirst M."/>
            <person name="Kohler A."/>
            <person name="Kalluri U."/>
            <person name="Larimer F."/>
            <person name="Leebens-Mack J."/>
            <person name="Leple J.C."/>
            <person name="Locascio P."/>
            <person name="Lou Y."/>
            <person name="Lucas S."/>
            <person name="Martin F."/>
            <person name="Montanini B."/>
            <person name="Napoli C."/>
            <person name="Nelson D.R."/>
            <person name="Nelson C."/>
            <person name="Nieminen K."/>
            <person name="Nilsson O."/>
            <person name="Pereda V."/>
            <person name="Peter G."/>
            <person name="Philippe R."/>
            <person name="Pilate G."/>
            <person name="Poliakov A."/>
            <person name="Razumovskaya J."/>
            <person name="Richardson P."/>
            <person name="Rinaldi C."/>
            <person name="Ritland K."/>
            <person name="Rouze P."/>
            <person name="Ryaboy D."/>
            <person name="Schmutz J."/>
            <person name="Schrader J."/>
            <person name="Segerman B."/>
            <person name="Shin H."/>
            <person name="Siddiqui A."/>
            <person name="Sterky F."/>
            <person name="Terry A."/>
            <person name="Tsai C.J."/>
            <person name="Uberbacher E."/>
            <person name="Unneberg P."/>
            <person name="Vahala J."/>
            <person name="Wall K."/>
            <person name="Wessler S."/>
            <person name="Yang G."/>
            <person name="Yin T."/>
            <person name="Douglas C."/>
            <person name="Marra M."/>
            <person name="Sandberg G."/>
            <person name="Van de Peer Y."/>
            <person name="Rokhsar D."/>
        </authorList>
    </citation>
    <scope>NUCLEOTIDE SEQUENCE [LARGE SCALE GENOMIC DNA]</scope>
    <source>
        <strain evidence="2">cv. Nisqually</strain>
    </source>
</reference>
<protein>
    <submittedName>
        <fullName evidence="1">Uncharacterized protein</fullName>
    </submittedName>
</protein>
<organism evidence="1 2">
    <name type="scientific">Populus trichocarpa</name>
    <name type="common">Western balsam poplar</name>
    <name type="synonym">Populus balsamifera subsp. trichocarpa</name>
    <dbReference type="NCBI Taxonomy" id="3694"/>
    <lineage>
        <taxon>Eukaryota</taxon>
        <taxon>Viridiplantae</taxon>
        <taxon>Streptophyta</taxon>
        <taxon>Embryophyta</taxon>
        <taxon>Tracheophyta</taxon>
        <taxon>Spermatophyta</taxon>
        <taxon>Magnoliopsida</taxon>
        <taxon>eudicotyledons</taxon>
        <taxon>Gunneridae</taxon>
        <taxon>Pentapetalae</taxon>
        <taxon>rosids</taxon>
        <taxon>fabids</taxon>
        <taxon>Malpighiales</taxon>
        <taxon>Salicaceae</taxon>
        <taxon>Saliceae</taxon>
        <taxon>Populus</taxon>
    </lineage>
</organism>
<name>A0A3N7FZL3_POPTR</name>
<sequence length="81" mass="9324">MSRKMERERTEKANVRMMPARIEARLSHKKTKLASGCLWLYVNINRFLSFKIKVTWDESIFVSSAEGLIDVFIAISSVNSS</sequence>
<evidence type="ECO:0000313" key="1">
    <source>
        <dbReference type="EMBL" id="RQO85634.1"/>
    </source>
</evidence>
<dbReference type="AlphaFoldDB" id="A0A3N7FZL3"/>
<evidence type="ECO:0000313" key="2">
    <source>
        <dbReference type="Proteomes" id="UP000006729"/>
    </source>
</evidence>
<proteinExistence type="predicted"/>
<accession>A0A3N7FZL3</accession>
<dbReference type="InParanoid" id="A0A3N7FZL3"/>
<dbReference type="Proteomes" id="UP000006729">
    <property type="component" value="Chromosome 1"/>
</dbReference>
<gene>
    <name evidence="1" type="ORF">POPTR_001G331050</name>
</gene>
<dbReference type="EMBL" id="CM009290">
    <property type="protein sequence ID" value="RQO85634.1"/>
    <property type="molecule type" value="Genomic_DNA"/>
</dbReference>
<keyword evidence="2" id="KW-1185">Reference proteome</keyword>